<dbReference type="Proteomes" id="UP000540787">
    <property type="component" value="Unassembled WGS sequence"/>
</dbReference>
<keyword evidence="1" id="KW-0378">Hydrolase</keyword>
<protein>
    <submittedName>
        <fullName evidence="1">Putative metal-dependent HD superfamily phosphohydrolase</fullName>
    </submittedName>
</protein>
<dbReference type="Gene3D" id="1.10.3210.10">
    <property type="entry name" value="Hypothetical protein af1432"/>
    <property type="match status" value="1"/>
</dbReference>
<dbReference type="EMBL" id="JACHBX010000004">
    <property type="protein sequence ID" value="MBB6135791.1"/>
    <property type="molecule type" value="Genomic_DNA"/>
</dbReference>
<dbReference type="PANTHER" id="PTHR21174">
    <property type="match status" value="1"/>
</dbReference>
<accession>A0A7X0CG06</accession>
<evidence type="ECO:0000313" key="1">
    <source>
        <dbReference type="EMBL" id="MBB6135791.1"/>
    </source>
</evidence>
<comment type="caution">
    <text evidence="1">The sequence shown here is derived from an EMBL/GenBank/DDBJ whole genome shotgun (WGS) entry which is preliminary data.</text>
</comment>
<dbReference type="PANTHER" id="PTHR21174:SF0">
    <property type="entry name" value="HD PHOSPHOHYDROLASE FAMILY PROTEIN-RELATED"/>
    <property type="match status" value="1"/>
</dbReference>
<sequence>MDRAAAQRHHHTQQHLTECLSLFDTLRAHAEQPADIELALWFHDAIYDVQGHDNEARSAHWAIDAIKAGGVDAARCQRVHDLIMATCHTALPASPDQALLVDIDLAILGAPAARFAEYTRQISDEYAWVPPEVYAVKRRAVLQGFLDREQIYTTPAIAQRLEQRARANLAKAISSL</sequence>
<dbReference type="AlphaFoldDB" id="A0A7X0CG06"/>
<evidence type="ECO:0000313" key="2">
    <source>
        <dbReference type="Proteomes" id="UP000540787"/>
    </source>
</evidence>
<name>A0A7X0CG06_9BURK</name>
<dbReference type="RefSeq" id="WP_183556433.1">
    <property type="nucleotide sequence ID" value="NZ_JACHBX010000004.1"/>
</dbReference>
<dbReference type="SUPFAM" id="SSF109604">
    <property type="entry name" value="HD-domain/PDEase-like"/>
    <property type="match status" value="1"/>
</dbReference>
<proteinExistence type="predicted"/>
<dbReference type="InterPro" id="IPR009218">
    <property type="entry name" value="HD_phosphohydro"/>
</dbReference>
<organism evidence="1 2">
    <name type="scientific">Massilia aurea</name>
    <dbReference type="NCBI Taxonomy" id="373040"/>
    <lineage>
        <taxon>Bacteria</taxon>
        <taxon>Pseudomonadati</taxon>
        <taxon>Pseudomonadota</taxon>
        <taxon>Betaproteobacteria</taxon>
        <taxon>Burkholderiales</taxon>
        <taxon>Oxalobacteraceae</taxon>
        <taxon>Telluria group</taxon>
        <taxon>Massilia</taxon>
    </lineage>
</organism>
<dbReference type="GO" id="GO:0016787">
    <property type="term" value="F:hydrolase activity"/>
    <property type="evidence" value="ECO:0007669"/>
    <property type="project" value="UniProtKB-KW"/>
</dbReference>
<gene>
    <name evidence="1" type="ORF">HD842_003958</name>
</gene>
<keyword evidence="2" id="KW-1185">Reference proteome</keyword>
<dbReference type="PIRSF" id="PIRSF035170">
    <property type="entry name" value="HD_phosphohydro"/>
    <property type="match status" value="1"/>
</dbReference>
<reference evidence="1 2" key="1">
    <citation type="submission" date="2020-08" db="EMBL/GenBank/DDBJ databases">
        <title>The Agave Microbiome: Exploring the role of microbial communities in plant adaptations to desert environments.</title>
        <authorList>
            <person name="Partida-Martinez L.P."/>
        </authorList>
    </citation>
    <scope>NUCLEOTIDE SEQUENCE [LARGE SCALE GENOMIC DNA]</scope>
    <source>
        <strain evidence="1 2">AT3.2</strain>
    </source>
</reference>